<keyword evidence="3" id="KW-1185">Reference proteome</keyword>
<dbReference type="RefSeq" id="XP_025470637.1">
    <property type="nucleotide sequence ID" value="XM_025606830.1"/>
</dbReference>
<dbReference type="Proteomes" id="UP000246702">
    <property type="component" value="Unassembled WGS sequence"/>
</dbReference>
<dbReference type="EMBL" id="MSFK01000005">
    <property type="protein sequence ID" value="PWY93876.1"/>
    <property type="molecule type" value="Genomic_DNA"/>
</dbReference>
<protein>
    <submittedName>
        <fullName evidence="2">Uncharacterized protein</fullName>
    </submittedName>
</protein>
<keyword evidence="1" id="KW-0812">Transmembrane</keyword>
<evidence type="ECO:0000313" key="3">
    <source>
        <dbReference type="Proteomes" id="UP000246702"/>
    </source>
</evidence>
<feature type="transmembrane region" description="Helical" evidence="1">
    <location>
        <begin position="30"/>
        <end position="57"/>
    </location>
</feature>
<reference evidence="2 3" key="1">
    <citation type="submission" date="2016-12" db="EMBL/GenBank/DDBJ databases">
        <title>The genomes of Aspergillus section Nigri reveals drivers in fungal speciation.</title>
        <authorList>
            <consortium name="DOE Joint Genome Institute"/>
            <person name="Vesth T.C."/>
            <person name="Nybo J."/>
            <person name="Theobald S."/>
            <person name="Brandl J."/>
            <person name="Frisvad J.C."/>
            <person name="Nielsen K.F."/>
            <person name="Lyhne E.K."/>
            <person name="Kogle M.E."/>
            <person name="Kuo A."/>
            <person name="Riley R."/>
            <person name="Clum A."/>
            <person name="Nolan M."/>
            <person name="Lipzen A."/>
            <person name="Salamov A."/>
            <person name="Henrissat B."/>
            <person name="Wiebenga A."/>
            <person name="De Vries R.P."/>
            <person name="Grigoriev I.V."/>
            <person name="Mortensen U.H."/>
            <person name="Andersen M.R."/>
            <person name="Baker S.E."/>
        </authorList>
    </citation>
    <scope>NUCLEOTIDE SEQUENCE [LARGE SCALE GENOMIC DNA]</scope>
    <source>
        <strain evidence="2 3">CBS 115572</strain>
    </source>
</reference>
<dbReference type="GeneID" id="37108973"/>
<gene>
    <name evidence="2" type="ORF">BO94DRAFT_312016</name>
</gene>
<organism evidence="2 3">
    <name type="scientific">Aspergillus sclerotioniger CBS 115572</name>
    <dbReference type="NCBI Taxonomy" id="1450535"/>
    <lineage>
        <taxon>Eukaryota</taxon>
        <taxon>Fungi</taxon>
        <taxon>Dikarya</taxon>
        <taxon>Ascomycota</taxon>
        <taxon>Pezizomycotina</taxon>
        <taxon>Eurotiomycetes</taxon>
        <taxon>Eurotiomycetidae</taxon>
        <taxon>Eurotiales</taxon>
        <taxon>Aspergillaceae</taxon>
        <taxon>Aspergillus</taxon>
        <taxon>Aspergillus subgen. Circumdati</taxon>
    </lineage>
</organism>
<keyword evidence="1" id="KW-0472">Membrane</keyword>
<proteinExistence type="predicted"/>
<accession>A0A317X5J3</accession>
<dbReference type="AlphaFoldDB" id="A0A317X5J3"/>
<evidence type="ECO:0000256" key="1">
    <source>
        <dbReference type="SAM" id="Phobius"/>
    </source>
</evidence>
<name>A0A317X5J3_9EURO</name>
<evidence type="ECO:0000313" key="2">
    <source>
        <dbReference type="EMBL" id="PWY93876.1"/>
    </source>
</evidence>
<sequence length="83" mass="9083">MGVVGRNSIALNDNVNIAAWFTRRISECRLYLFMTVPVCFITCGILFGVGAGAMLSLHEIIYQLAAKMKDSLAQNSTETPTVQ</sequence>
<comment type="caution">
    <text evidence="2">The sequence shown here is derived from an EMBL/GenBank/DDBJ whole genome shotgun (WGS) entry which is preliminary data.</text>
</comment>
<keyword evidence="1" id="KW-1133">Transmembrane helix</keyword>